<name>A0A1F5S2P1_9BACT</name>
<dbReference type="PANTHER" id="PTHR45947">
    <property type="entry name" value="SULFOQUINOVOSYL TRANSFERASE SQD2"/>
    <property type="match status" value="1"/>
</dbReference>
<organism evidence="2 3">
    <name type="scientific">Candidatus Falkowbacteria bacterium RIFOXYA2_FULL_38_12</name>
    <dbReference type="NCBI Taxonomy" id="1797993"/>
    <lineage>
        <taxon>Bacteria</taxon>
        <taxon>Candidatus Falkowiibacteriota</taxon>
    </lineage>
</organism>
<dbReference type="PANTHER" id="PTHR45947:SF3">
    <property type="entry name" value="SULFOQUINOVOSYL TRANSFERASE SQD2"/>
    <property type="match status" value="1"/>
</dbReference>
<proteinExistence type="predicted"/>
<evidence type="ECO:0000313" key="2">
    <source>
        <dbReference type="EMBL" id="OGF20531.1"/>
    </source>
</evidence>
<dbReference type="GO" id="GO:0016757">
    <property type="term" value="F:glycosyltransferase activity"/>
    <property type="evidence" value="ECO:0007669"/>
    <property type="project" value="TreeGrafter"/>
</dbReference>
<sequence>MNVTRDYLGGIGTSNVNLLTFLNGTGKGVIGIELNARRHMRGATSFWHLSPDWFEQHIFNIHDLPLNKALERAKSLKDVEKYYRPIISMVKKILRREMPDVLFLNGTYYLPWIISIAAHELGIPIVLRYAGVLSLETFKFKPRERSIFLAMEKSFRKRVFSFIFPSQLCRDVVEKKVYRRPIERAYVIPNPVNTPKIDIDRSVERRIAAVGRWDAIKNFKAFFDVHKILKKQNWDHVATFVTKREKIKNIPKTINLLAPMRQEGLYQFYKSQGLIIAPSLFETFGNVPMEAVCLGIPVLVSDKMGCADILHMAGLDNMVMSFDNLKEVAIRAKQLCGQEILPKQLNNLRKTLDPKTINEQVVAVMREAAGSI</sequence>
<dbReference type="Proteomes" id="UP000177407">
    <property type="component" value="Unassembled WGS sequence"/>
</dbReference>
<gene>
    <name evidence="2" type="ORF">A2257_04190</name>
</gene>
<dbReference type="SUPFAM" id="SSF53756">
    <property type="entry name" value="UDP-Glycosyltransferase/glycogen phosphorylase"/>
    <property type="match status" value="1"/>
</dbReference>
<comment type="caution">
    <text evidence="2">The sequence shown here is derived from an EMBL/GenBank/DDBJ whole genome shotgun (WGS) entry which is preliminary data.</text>
</comment>
<reference evidence="2 3" key="1">
    <citation type="journal article" date="2016" name="Nat. Commun.">
        <title>Thousands of microbial genomes shed light on interconnected biogeochemical processes in an aquifer system.</title>
        <authorList>
            <person name="Anantharaman K."/>
            <person name="Brown C.T."/>
            <person name="Hug L.A."/>
            <person name="Sharon I."/>
            <person name="Castelle C.J."/>
            <person name="Probst A.J."/>
            <person name="Thomas B.C."/>
            <person name="Singh A."/>
            <person name="Wilkins M.J."/>
            <person name="Karaoz U."/>
            <person name="Brodie E.L."/>
            <person name="Williams K.H."/>
            <person name="Hubbard S.S."/>
            <person name="Banfield J.F."/>
        </authorList>
    </citation>
    <scope>NUCLEOTIDE SEQUENCE [LARGE SCALE GENOMIC DNA]</scope>
</reference>
<dbReference type="Pfam" id="PF13692">
    <property type="entry name" value="Glyco_trans_1_4"/>
    <property type="match status" value="1"/>
</dbReference>
<dbReference type="CDD" id="cd03801">
    <property type="entry name" value="GT4_PimA-like"/>
    <property type="match status" value="1"/>
</dbReference>
<dbReference type="Pfam" id="PF13439">
    <property type="entry name" value="Glyco_transf_4"/>
    <property type="match status" value="1"/>
</dbReference>
<dbReference type="EMBL" id="MFGA01000023">
    <property type="protein sequence ID" value="OGF20531.1"/>
    <property type="molecule type" value="Genomic_DNA"/>
</dbReference>
<dbReference type="InterPro" id="IPR028098">
    <property type="entry name" value="Glyco_trans_4-like_N"/>
</dbReference>
<feature type="domain" description="Glycosyltransferase subfamily 4-like N-terminal" evidence="1">
    <location>
        <begin position="82"/>
        <end position="194"/>
    </location>
</feature>
<accession>A0A1F5S2P1</accession>
<dbReference type="InterPro" id="IPR050194">
    <property type="entry name" value="Glycosyltransferase_grp1"/>
</dbReference>
<protein>
    <recommendedName>
        <fullName evidence="1">Glycosyltransferase subfamily 4-like N-terminal domain-containing protein</fullName>
    </recommendedName>
</protein>
<evidence type="ECO:0000259" key="1">
    <source>
        <dbReference type="Pfam" id="PF13439"/>
    </source>
</evidence>
<evidence type="ECO:0000313" key="3">
    <source>
        <dbReference type="Proteomes" id="UP000177407"/>
    </source>
</evidence>
<dbReference type="AlphaFoldDB" id="A0A1F5S2P1"/>
<dbReference type="Gene3D" id="3.40.50.2000">
    <property type="entry name" value="Glycogen Phosphorylase B"/>
    <property type="match status" value="2"/>
</dbReference>